<organism evidence="1 2">
    <name type="scientific">Phytophthora cactorum</name>
    <dbReference type="NCBI Taxonomy" id="29920"/>
    <lineage>
        <taxon>Eukaryota</taxon>
        <taxon>Sar</taxon>
        <taxon>Stramenopiles</taxon>
        <taxon>Oomycota</taxon>
        <taxon>Peronosporomycetes</taxon>
        <taxon>Peronosporales</taxon>
        <taxon>Peronosporaceae</taxon>
        <taxon>Phytophthora</taxon>
    </lineage>
</organism>
<reference evidence="1" key="1">
    <citation type="submission" date="2018-10" db="EMBL/GenBank/DDBJ databases">
        <title>Effector identification in a new, highly contiguous assembly of the strawberry crown rot pathogen Phytophthora cactorum.</title>
        <authorList>
            <person name="Armitage A.D."/>
            <person name="Nellist C.F."/>
            <person name="Bates H."/>
            <person name="Vickerstaff R.J."/>
            <person name="Harrison R.J."/>
        </authorList>
    </citation>
    <scope>NUCLEOTIDE SEQUENCE</scope>
    <source>
        <strain evidence="1">P415</strain>
    </source>
</reference>
<comment type="caution">
    <text evidence="1">The sequence shown here is derived from an EMBL/GenBank/DDBJ whole genome shotgun (WGS) entry which is preliminary data.</text>
</comment>
<evidence type="ECO:0000313" key="1">
    <source>
        <dbReference type="EMBL" id="KAG2982929.1"/>
    </source>
</evidence>
<name>A0A8T1FV74_9STRA</name>
<sequence length="77" mass="8745">MVEIVMRVVSKAKCGKDIRSTVEQARVWVAEVPLDGYLPSRFQRFVSKAVAYSKKMEGDQTELCSSITKVLNQRKHS</sequence>
<gene>
    <name evidence="1" type="ORF">PC118_g9716</name>
</gene>
<dbReference type="AlphaFoldDB" id="A0A8T1FV74"/>
<dbReference type="EMBL" id="RCML01000269">
    <property type="protein sequence ID" value="KAG2982929.1"/>
    <property type="molecule type" value="Genomic_DNA"/>
</dbReference>
<proteinExistence type="predicted"/>
<dbReference type="VEuPathDB" id="FungiDB:PC110_g13287"/>
<evidence type="ECO:0000313" key="2">
    <source>
        <dbReference type="Proteomes" id="UP000697107"/>
    </source>
</evidence>
<accession>A0A8T1FV74</accession>
<protein>
    <submittedName>
        <fullName evidence="1">Uncharacterized protein</fullName>
    </submittedName>
</protein>
<dbReference type="Proteomes" id="UP000697107">
    <property type="component" value="Unassembled WGS sequence"/>
</dbReference>